<dbReference type="PIRSF" id="PIRSF000137">
    <property type="entry name" value="Alcohol_oxidase"/>
    <property type="match status" value="1"/>
</dbReference>
<dbReference type="GO" id="GO:0016614">
    <property type="term" value="F:oxidoreductase activity, acting on CH-OH group of donors"/>
    <property type="evidence" value="ECO:0007669"/>
    <property type="project" value="InterPro"/>
</dbReference>
<sequence length="625" mass="69894">MWGQAFSCLLFLSVSVSVSDEDNPFKLIKFYIDRYEKSIGELKQLSKRFTNADETKKYDPSKYNETATGDAQEFDFIIVGGGTSGSVLANRLSEVPEWKILLLEAGDEADVVTNIPSMVPYLLQSKYNYGYKTVPQQTWCQGTEDHRCVIESGKALGGSTVINSMLYTRGNVRDYDKWADQGNKGWCHGDVLPYFKNIEDANLKYFDRKFHRKGGHVHLENSRYKLPLTRSILQAAKELQIPYVDYNGKAQIGIGFTQGTTKQGSRWSAAKGYLKEVRERNNLVIKPNSKVIKLIVSPHTKEVQGVKYINGDELCTAKAKKEVILSAGALHTPQLLILSGIGPADELQRLDIETKAHLNVGRNLKDHPGFAGLRVIFNNSLIHKSNDRENLIKYLRDGEGPMAGLFTELVAYIKTERSKEKGNYPDVELLFVPYIYKPKYPLDVRSNKDDDHEKIEGLQALSIAVVLLQPKSIGSVTVETKDPLRPPLIDLAFLSDEDDADIDTMLAGIRFAQKFASTVPFKKMGAYLDAECAPECDEFEYDSDEFWKCAIRHQAKSLRHVTGTAKMGPDTDETAVVDSKLNVHGVTGLRVVDNSVIPVSISGHTMAVAYMIGEKGADIIKDFWK</sequence>
<dbReference type="SUPFAM" id="SSF54373">
    <property type="entry name" value="FAD-linked reductases, C-terminal domain"/>
    <property type="match status" value="1"/>
</dbReference>
<reference evidence="8 9" key="1">
    <citation type="submission" date="2023-03" db="EMBL/GenBank/DDBJ databases">
        <title>Genome insight into feeding habits of ladybird beetles.</title>
        <authorList>
            <person name="Li H.-S."/>
            <person name="Huang Y.-H."/>
            <person name="Pang H."/>
        </authorList>
    </citation>
    <scope>NUCLEOTIDE SEQUENCE [LARGE SCALE GENOMIC DNA]</scope>
    <source>
        <strain evidence="8">SYSU_2023b</strain>
        <tissue evidence="8">Whole body</tissue>
    </source>
</reference>
<feature type="binding site" evidence="3">
    <location>
        <begin position="83"/>
        <end position="84"/>
    </location>
    <ligand>
        <name>FAD</name>
        <dbReference type="ChEBI" id="CHEBI:57692"/>
    </ligand>
</feature>
<dbReference type="PANTHER" id="PTHR11552:SF158">
    <property type="entry name" value="GH23626P-RELATED"/>
    <property type="match status" value="1"/>
</dbReference>
<feature type="chain" id="PRO_5043407817" description="Glucose-methanol-choline oxidoreductase N-terminal domain-containing protein" evidence="5">
    <location>
        <begin position="21"/>
        <end position="625"/>
    </location>
</feature>
<keyword evidence="3 4" id="KW-0274">FAD</keyword>
<dbReference type="GO" id="GO:0050660">
    <property type="term" value="F:flavin adenine dinucleotide binding"/>
    <property type="evidence" value="ECO:0007669"/>
    <property type="project" value="InterPro"/>
</dbReference>
<accession>A0AAW1TTQ1</accession>
<name>A0AAW1TTQ1_9CUCU</name>
<feature type="active site" description="Proton acceptor" evidence="2">
    <location>
        <position position="604"/>
    </location>
</feature>
<dbReference type="InterPro" id="IPR007867">
    <property type="entry name" value="GMC_OxRtase_C"/>
</dbReference>
<evidence type="ECO:0000256" key="2">
    <source>
        <dbReference type="PIRSR" id="PIRSR000137-1"/>
    </source>
</evidence>
<comment type="cofactor">
    <cofactor evidence="3">
        <name>FAD</name>
        <dbReference type="ChEBI" id="CHEBI:57692"/>
    </cofactor>
</comment>
<dbReference type="InterPro" id="IPR012132">
    <property type="entry name" value="GMC_OxRdtase"/>
</dbReference>
<dbReference type="AlphaFoldDB" id="A0AAW1TTQ1"/>
<evidence type="ECO:0000259" key="6">
    <source>
        <dbReference type="PROSITE" id="PS00623"/>
    </source>
</evidence>
<protein>
    <recommendedName>
        <fullName evidence="6 7">Glucose-methanol-choline oxidoreductase N-terminal domain-containing protein</fullName>
    </recommendedName>
</protein>
<feature type="binding site" evidence="3">
    <location>
        <position position="291"/>
    </location>
    <ligand>
        <name>FAD</name>
        <dbReference type="ChEBI" id="CHEBI:57692"/>
    </ligand>
</feature>
<evidence type="ECO:0000256" key="3">
    <source>
        <dbReference type="PIRSR" id="PIRSR000137-2"/>
    </source>
</evidence>
<comment type="similarity">
    <text evidence="1 4">Belongs to the GMC oxidoreductase family.</text>
</comment>
<dbReference type="Gene3D" id="3.30.560.10">
    <property type="entry name" value="Glucose Oxidase, domain 3"/>
    <property type="match status" value="1"/>
</dbReference>
<organism evidence="8 9">
    <name type="scientific">Henosepilachna vigintioctopunctata</name>
    <dbReference type="NCBI Taxonomy" id="420089"/>
    <lineage>
        <taxon>Eukaryota</taxon>
        <taxon>Metazoa</taxon>
        <taxon>Ecdysozoa</taxon>
        <taxon>Arthropoda</taxon>
        <taxon>Hexapoda</taxon>
        <taxon>Insecta</taxon>
        <taxon>Pterygota</taxon>
        <taxon>Neoptera</taxon>
        <taxon>Endopterygota</taxon>
        <taxon>Coleoptera</taxon>
        <taxon>Polyphaga</taxon>
        <taxon>Cucujiformia</taxon>
        <taxon>Coccinelloidea</taxon>
        <taxon>Coccinellidae</taxon>
        <taxon>Epilachninae</taxon>
        <taxon>Epilachnini</taxon>
        <taxon>Henosepilachna</taxon>
    </lineage>
</organism>
<evidence type="ECO:0000259" key="7">
    <source>
        <dbReference type="PROSITE" id="PS00624"/>
    </source>
</evidence>
<gene>
    <name evidence="8" type="ORF">WA026_015240</name>
</gene>
<feature type="domain" description="Glucose-methanol-choline oxidoreductase N-terminal" evidence="7">
    <location>
        <begin position="328"/>
        <end position="342"/>
    </location>
</feature>
<dbReference type="PROSITE" id="PS00624">
    <property type="entry name" value="GMC_OXRED_2"/>
    <property type="match status" value="1"/>
</dbReference>
<keyword evidence="9" id="KW-1185">Reference proteome</keyword>
<dbReference type="PROSITE" id="PS00623">
    <property type="entry name" value="GMC_OXRED_1"/>
    <property type="match status" value="1"/>
</dbReference>
<dbReference type="InterPro" id="IPR000172">
    <property type="entry name" value="GMC_OxRdtase_N"/>
</dbReference>
<keyword evidence="4" id="KW-0285">Flavoprotein</keyword>
<dbReference type="Proteomes" id="UP001431783">
    <property type="component" value="Unassembled WGS sequence"/>
</dbReference>
<feature type="domain" description="Glucose-methanol-choline oxidoreductase N-terminal" evidence="6">
    <location>
        <begin position="153"/>
        <end position="176"/>
    </location>
</feature>
<evidence type="ECO:0000256" key="1">
    <source>
        <dbReference type="ARBA" id="ARBA00010790"/>
    </source>
</evidence>
<proteinExistence type="inferred from homology"/>
<evidence type="ECO:0000256" key="5">
    <source>
        <dbReference type="SAM" id="SignalP"/>
    </source>
</evidence>
<keyword evidence="5" id="KW-0732">Signal</keyword>
<dbReference type="Pfam" id="PF05199">
    <property type="entry name" value="GMC_oxred_C"/>
    <property type="match status" value="1"/>
</dbReference>
<dbReference type="PANTHER" id="PTHR11552">
    <property type="entry name" value="GLUCOSE-METHANOL-CHOLINE GMC OXIDOREDUCTASE"/>
    <property type="match status" value="1"/>
</dbReference>
<dbReference type="InterPro" id="IPR036188">
    <property type="entry name" value="FAD/NAD-bd_sf"/>
</dbReference>
<dbReference type="EMBL" id="JARQZJ010000008">
    <property type="protein sequence ID" value="KAK9871995.1"/>
    <property type="molecule type" value="Genomic_DNA"/>
</dbReference>
<evidence type="ECO:0000313" key="8">
    <source>
        <dbReference type="EMBL" id="KAK9871995.1"/>
    </source>
</evidence>
<dbReference type="Pfam" id="PF00732">
    <property type="entry name" value="GMC_oxred_N"/>
    <property type="match status" value="1"/>
</dbReference>
<feature type="active site" description="Proton donor" evidence="2">
    <location>
        <position position="560"/>
    </location>
</feature>
<evidence type="ECO:0000256" key="4">
    <source>
        <dbReference type="RuleBase" id="RU003968"/>
    </source>
</evidence>
<dbReference type="Gene3D" id="3.50.50.60">
    <property type="entry name" value="FAD/NAD(P)-binding domain"/>
    <property type="match status" value="1"/>
</dbReference>
<feature type="signal peptide" evidence="5">
    <location>
        <begin position="1"/>
        <end position="20"/>
    </location>
</feature>
<dbReference type="SUPFAM" id="SSF51905">
    <property type="entry name" value="FAD/NAD(P)-binding domain"/>
    <property type="match status" value="1"/>
</dbReference>
<evidence type="ECO:0000313" key="9">
    <source>
        <dbReference type="Proteomes" id="UP001431783"/>
    </source>
</evidence>
<comment type="caution">
    <text evidence="8">The sequence shown here is derived from an EMBL/GenBank/DDBJ whole genome shotgun (WGS) entry which is preliminary data.</text>
</comment>